<dbReference type="PANTHER" id="PTHR46403:SF1">
    <property type="entry name" value="TP53-REGULATED INHIBITOR OF APOPTOSIS 1"/>
    <property type="match status" value="1"/>
</dbReference>
<gene>
    <name evidence="9" type="primary">MED10</name>
</gene>
<evidence type="ECO:0000256" key="2">
    <source>
        <dbReference type="ARBA" id="ARBA00005389"/>
    </source>
</evidence>
<evidence type="ECO:0000256" key="1">
    <source>
        <dbReference type="ARBA" id="ARBA00004123"/>
    </source>
</evidence>
<keyword evidence="7 9" id="KW-0539">Nucleus</keyword>
<comment type="catalytic activity">
    <reaction evidence="8">
        <text>a 1,2-diacyl-sn-glycero-3-phosphate(in) = a 1,2-diacyl-sn-glycero-3-phosphate(out)</text>
        <dbReference type="Rhea" id="RHEA:36435"/>
        <dbReference type="ChEBI" id="CHEBI:58608"/>
    </reaction>
</comment>
<keyword evidence="5" id="KW-1015">Disulfide bond</keyword>
<evidence type="ECO:0000256" key="9">
    <source>
        <dbReference type="RuleBase" id="RU364146"/>
    </source>
</evidence>
<evidence type="ECO:0000256" key="8">
    <source>
        <dbReference type="ARBA" id="ARBA00023706"/>
    </source>
</evidence>
<comment type="similarity">
    <text evidence="3">Belongs to the TRIAP1/MDM35 family.</text>
</comment>
<keyword evidence="6 9" id="KW-0804">Transcription</keyword>
<dbReference type="Proteomes" id="UP000036681">
    <property type="component" value="Unplaced"/>
</dbReference>
<evidence type="ECO:0000256" key="4">
    <source>
        <dbReference type="ARBA" id="ARBA00023015"/>
    </source>
</evidence>
<dbReference type="AlphaFoldDB" id="A0A0M3I797"/>
<dbReference type="GO" id="GO:0005758">
    <property type="term" value="C:mitochondrial intermembrane space"/>
    <property type="evidence" value="ECO:0007669"/>
    <property type="project" value="TreeGrafter"/>
</dbReference>
<evidence type="ECO:0000256" key="7">
    <source>
        <dbReference type="ARBA" id="ARBA00023242"/>
    </source>
</evidence>
<dbReference type="GO" id="GO:1990050">
    <property type="term" value="F:phosphatidic acid transfer activity"/>
    <property type="evidence" value="ECO:0007669"/>
    <property type="project" value="TreeGrafter"/>
</dbReference>
<evidence type="ECO:0000313" key="11">
    <source>
        <dbReference type="Proteomes" id="UP000036681"/>
    </source>
</evidence>
<dbReference type="GO" id="GO:0016592">
    <property type="term" value="C:mediator complex"/>
    <property type="evidence" value="ECO:0007669"/>
    <property type="project" value="InterPro"/>
</dbReference>
<feature type="region of interest" description="Disordered" evidence="10">
    <location>
        <begin position="397"/>
        <end position="417"/>
    </location>
</feature>
<comment type="similarity">
    <text evidence="2 9">Belongs to the Mediator complex subunit 10 family.</text>
</comment>
<protein>
    <recommendedName>
        <fullName evidence="9">Mediator of RNA polymerase II transcription subunit 10</fullName>
    </recommendedName>
    <alternativeName>
        <fullName evidence="9">Mediator complex subunit 10</fullName>
    </alternativeName>
</protein>
<feature type="compositionally biased region" description="Basic and acidic residues" evidence="10">
    <location>
        <begin position="174"/>
        <end position="188"/>
    </location>
</feature>
<dbReference type="GO" id="GO:0005829">
    <property type="term" value="C:cytosol"/>
    <property type="evidence" value="ECO:0007669"/>
    <property type="project" value="TreeGrafter"/>
</dbReference>
<keyword evidence="4 9" id="KW-0805">Transcription regulation</keyword>
<dbReference type="InterPro" id="IPR007918">
    <property type="entry name" value="MDM35_apoptosis"/>
</dbReference>
<comment type="subunit">
    <text evidence="9">Component of the Mediator complex.</text>
</comment>
<feature type="compositionally biased region" description="Basic and acidic residues" evidence="10">
    <location>
        <begin position="397"/>
        <end position="410"/>
    </location>
</feature>
<accession>A0A0M3I797</accession>
<comment type="function">
    <text evidence="9">Component of the Mediator complex, a coactivator involved in the regulated transcription of nearly all RNA polymerase II-dependent genes. Mediator functions as a bridge to convey information from gene-specific regulatory proteins to the basal RNA polymerase II transcription machinery. Mediator is recruited to promoters by direct interactions with regulatory proteins and serves as a scaffold for the assembly of a functional preinitiation complex with RNA polymerase II and the general transcription factors.</text>
</comment>
<proteinExistence type="inferred from homology"/>
<dbReference type="Pfam" id="PF05254">
    <property type="entry name" value="UPF0203"/>
    <property type="match status" value="2"/>
</dbReference>
<dbReference type="GO" id="GO:0003712">
    <property type="term" value="F:transcription coregulator activity"/>
    <property type="evidence" value="ECO:0007669"/>
    <property type="project" value="InterPro"/>
</dbReference>
<evidence type="ECO:0000256" key="10">
    <source>
        <dbReference type="SAM" id="MobiDB-lite"/>
    </source>
</evidence>
<evidence type="ECO:0000256" key="5">
    <source>
        <dbReference type="ARBA" id="ARBA00023157"/>
    </source>
</evidence>
<evidence type="ECO:0000256" key="3">
    <source>
        <dbReference type="ARBA" id="ARBA00006196"/>
    </source>
</evidence>
<reference evidence="12" key="1">
    <citation type="submission" date="2017-02" db="UniProtKB">
        <authorList>
            <consortium name="WormBaseParasite"/>
        </authorList>
    </citation>
    <scope>IDENTIFICATION</scope>
</reference>
<sequence length="417" mass="49293">MNHDSFHKRQYQWSMAERHMPSIFPECDQLKQVYDRCFTNFFEHFISPEYSHNSNSNPCEQIYDSYRRCVEKRLTESKLYDIDIEELRRRVLNTEDDRLKEHQEKPKEPVYDRCFTNFFEHFISPEYSHNSNSNPCEQIYDSYRRCVEKRLTESKLYDIDIEELRRRVLNTEDDRLKEHQEKPKEPRVMDPSSGNIGAAPALQDNAAETRFNQLEQTLENFQENARQMGVIASDFTTRSQEPLNQKIHTLISGNENARQMGVIASDFTTRSQEPLNQKIHTLISGLRENARQMGVIASDFTTRSQEPLNQKIHTLISGLRELDHLKNQFMDVKIPLELLEYLDEGKNPQLYTKECLERTLNKNKEVNGKIEIYKKFRAVLLKELGEEMPNDTVLYRNLRDRKESSPPHENDMDDASD</sequence>
<evidence type="ECO:0000313" key="12">
    <source>
        <dbReference type="WBParaSite" id="ALUE_0001302701-mRNA-1"/>
    </source>
</evidence>
<comment type="subcellular location">
    <subcellularLocation>
        <location evidence="1 9">Nucleus</location>
    </subcellularLocation>
</comment>
<dbReference type="WBParaSite" id="ALUE_0001302701-mRNA-1">
    <property type="protein sequence ID" value="ALUE_0001302701-mRNA-1"/>
    <property type="gene ID" value="ALUE_0001302701"/>
</dbReference>
<organism evidence="11 12">
    <name type="scientific">Ascaris lumbricoides</name>
    <name type="common">Giant roundworm</name>
    <dbReference type="NCBI Taxonomy" id="6252"/>
    <lineage>
        <taxon>Eukaryota</taxon>
        <taxon>Metazoa</taxon>
        <taxon>Ecdysozoa</taxon>
        <taxon>Nematoda</taxon>
        <taxon>Chromadorea</taxon>
        <taxon>Rhabditida</taxon>
        <taxon>Spirurina</taxon>
        <taxon>Ascaridomorpha</taxon>
        <taxon>Ascaridoidea</taxon>
        <taxon>Ascarididae</taxon>
        <taxon>Ascaris</taxon>
    </lineage>
</organism>
<name>A0A0M3I797_ASCLU</name>
<evidence type="ECO:0000256" key="6">
    <source>
        <dbReference type="ARBA" id="ARBA00023163"/>
    </source>
</evidence>
<dbReference type="PANTHER" id="PTHR46403">
    <property type="entry name" value="TP53-REGULATED INHIBITOR OF APOPTOSIS 1"/>
    <property type="match status" value="1"/>
</dbReference>
<keyword evidence="11" id="KW-1185">Reference proteome</keyword>
<dbReference type="GO" id="GO:0045332">
    <property type="term" value="P:phospholipid translocation"/>
    <property type="evidence" value="ECO:0007669"/>
    <property type="project" value="TreeGrafter"/>
</dbReference>
<dbReference type="Pfam" id="PF09748">
    <property type="entry name" value="Med10"/>
    <property type="match status" value="1"/>
</dbReference>
<feature type="region of interest" description="Disordered" evidence="10">
    <location>
        <begin position="174"/>
        <end position="199"/>
    </location>
</feature>
<dbReference type="InterPro" id="IPR019145">
    <property type="entry name" value="Mediator_Med10"/>
</dbReference>
<keyword evidence="9" id="KW-0010">Activator</keyword>
<dbReference type="GO" id="GO:0006357">
    <property type="term" value="P:regulation of transcription by RNA polymerase II"/>
    <property type="evidence" value="ECO:0007669"/>
    <property type="project" value="InterPro"/>
</dbReference>